<evidence type="ECO:0000313" key="1">
    <source>
        <dbReference type="EMBL" id="KXZ42792.1"/>
    </source>
</evidence>
<protein>
    <submittedName>
        <fullName evidence="1">Uncharacterized protein</fullName>
    </submittedName>
</protein>
<dbReference type="EMBL" id="LSYV01000118">
    <property type="protein sequence ID" value="KXZ42792.1"/>
    <property type="molecule type" value="Genomic_DNA"/>
</dbReference>
<organism evidence="1 2">
    <name type="scientific">Gonium pectorale</name>
    <name type="common">Green alga</name>
    <dbReference type="NCBI Taxonomy" id="33097"/>
    <lineage>
        <taxon>Eukaryota</taxon>
        <taxon>Viridiplantae</taxon>
        <taxon>Chlorophyta</taxon>
        <taxon>core chlorophytes</taxon>
        <taxon>Chlorophyceae</taxon>
        <taxon>CS clade</taxon>
        <taxon>Chlamydomonadales</taxon>
        <taxon>Volvocaceae</taxon>
        <taxon>Gonium</taxon>
    </lineage>
</organism>
<dbReference type="AlphaFoldDB" id="A0A150FYW1"/>
<gene>
    <name evidence="1" type="ORF">GPECTOR_118g389</name>
</gene>
<dbReference type="SUPFAM" id="SSF54060">
    <property type="entry name" value="His-Me finger endonucleases"/>
    <property type="match status" value="1"/>
</dbReference>
<keyword evidence="2" id="KW-1185">Reference proteome</keyword>
<comment type="caution">
    <text evidence="1">The sequence shown here is derived from an EMBL/GenBank/DDBJ whole genome shotgun (WGS) entry which is preliminary data.</text>
</comment>
<sequence>MGKAAHKEKLARIREEKKLRDKCKHLPLWGIETPLEWADFPKKEEMAGTTEEAVVKHSQPVKLDLSRKKPPLTTVARPVLSAASVTRTKTAAVGSSSASMPMSSSFRLFPLNPILECSKDGVVRKVGTTVPYGSYIDEHGGQHWIRTQQRKVKRSHIIAATWHADGRNLKLGHLGVGTIGLYHVWHKDGKYSNCNIENLVIATMEEAKGMTSTYPCLMGPWKK</sequence>
<evidence type="ECO:0000313" key="2">
    <source>
        <dbReference type="Proteomes" id="UP000075714"/>
    </source>
</evidence>
<proteinExistence type="predicted"/>
<name>A0A150FYW1_GONPE</name>
<dbReference type="Proteomes" id="UP000075714">
    <property type="component" value="Unassembled WGS sequence"/>
</dbReference>
<reference evidence="2" key="1">
    <citation type="journal article" date="2016" name="Nat. Commun.">
        <title>The Gonium pectorale genome demonstrates co-option of cell cycle regulation during the evolution of multicellularity.</title>
        <authorList>
            <person name="Hanschen E.R."/>
            <person name="Marriage T.N."/>
            <person name="Ferris P.J."/>
            <person name="Hamaji T."/>
            <person name="Toyoda A."/>
            <person name="Fujiyama A."/>
            <person name="Neme R."/>
            <person name="Noguchi H."/>
            <person name="Minakuchi Y."/>
            <person name="Suzuki M."/>
            <person name="Kawai-Toyooka H."/>
            <person name="Smith D.R."/>
            <person name="Sparks H."/>
            <person name="Anderson J."/>
            <person name="Bakaric R."/>
            <person name="Luria V."/>
            <person name="Karger A."/>
            <person name="Kirschner M.W."/>
            <person name="Durand P.M."/>
            <person name="Michod R.E."/>
            <person name="Nozaki H."/>
            <person name="Olson B.J."/>
        </authorList>
    </citation>
    <scope>NUCLEOTIDE SEQUENCE [LARGE SCALE GENOMIC DNA]</scope>
    <source>
        <strain evidence="2">NIES-2863</strain>
    </source>
</reference>
<dbReference type="InterPro" id="IPR044925">
    <property type="entry name" value="His-Me_finger_sf"/>
</dbReference>
<accession>A0A150FYW1</accession>